<dbReference type="InterPro" id="IPR016134">
    <property type="entry name" value="Dockerin_dom"/>
</dbReference>
<dbReference type="Gene3D" id="1.10.1330.10">
    <property type="entry name" value="Dockerin domain"/>
    <property type="match status" value="1"/>
</dbReference>
<sequence>MNRSLRSTLNKHVTRAFASLILTLITVLSYGQITNCPTSFVNLNVDDGVNCTAGFEVTPSIMASGTATFTSTGATEVLANTDISMLPDFPFDFGISEVTIIDGGDICIFTIVNTVATAPFLDVCDDITVDLAGECTVEYALPADFAQTGTAACEGGSITFSFSDMDPSSNTVALEADMLGDMNLTVYLTKGSDQGSCAKTITVVDTAPIVPAITCPADAIVEVAPTCQYVYIYSVDGVLPCGGSIMQSAGLPSGSVLALGGNSFTYDVLDDMLVSQATCSWTITVNESAEAGAQVNCIAEINVSIDQTCEVIVEPTNFVTGTICGDISLYTVAATLPNGDELLGPSITFTQDQVGMEIDVTVFDPNGINSCWSRVTIEDKLAPIIECPSDITLTCLESPDTSVTGIPILLTGMIIVEEGGPQNATISNGSCEVELFYGDVVEEFLCEGPFQRVISRRFYVIDNAGNVSESCTQQIFITRETLATAVYPEHYDGIAVHTGLDDNGVASNPPLACDGQDIMWASEMMEDGTIVPSPFDSITPAGDTIPGTGAPSGVGTCGTIYSYYEDLVFEICDDNGCQSFSPSYKVIRHWDVFDWCTGETAIHEQIIKVLDTLPPVFTVGVPDLTISTDLWGCGATIDLPEILAVDQCSSDITYSWSIIDGTYDAVLNKVYVSDNALTSVGNEFELIAHASDCCGNTVSDTGYVTIIDAVPPVVVADEHTVVSLNNKEDDGSTKVLVETFDDGSWDNCGPIDWWIRRMDTACEGYDGLDSLGNASTTEVDEVNDWLKQIHFCCEDVEEEQRVVFMVCDDGDGDGEVEYNGDDNCTTAMIIVDVQDKLAPTVVCPNPVTINCIDFASYEDFINTELDSIQENKLNVRFGEVRTTSTCILITGQEFNGEELCGTGLASRTFTATNSNGSTQCTQTIYVQADSTNVLTCDRISFPTLSLAPYNYDWCDPVDTLLPLVSPVMVNSCGEITIEEPVIDRDNLCTQTGVTLTLDTFNFANGGCMKILAHWEIIDQCIFNENFLYDYGDLDPTNDEVNPFVSENGYFELYVEYDIFDNDAPELVCESALVETADCEFNYGTFSISASDECTPTEALGYQYKIDIDANGTYDYPADSSFAEGSTFDANDLGGLPLGKHNIKWVVYDGCGNYGVCIQEIEVVQRIKAPTPYCYLGLSSAVMDSIYGCSVETWATDFVVEQGFGTCGGSLTYLMIPYQDIYGDPADETDDLSVEEAKDLAQANWEFGCQYIENGVQHTIEIRIYAIDENGVYDFCDASFTINDNFNCCEDILEGTTLISGNVMTEKGKVMADVELKLEGNSPELPKSQFSNSTGNFIFYGLPYEQDYKISAFYNENTMLGVSTLDLVLIQRHLLGMTELDTPYKLIAADINGNESISAADLLQLRKLILGLYPENKFPSNYSWRFLDDGYHFVDPKRPFPFNEVVHINNLPHSAYNQNFVAVKIGDVNNSIELNLNDESSVRNNETFNLVANNVQFAKNDVVKVPVRLSDVKDFFGFQFALDFDSKAVRNVSINGEAITLEDHNISIQDGLVKVSWNKAIPTSLNKEDVLFTINFVATANGTLENSFELSTQSLSPEIYNERLSSENLNIEFRSAEIEGFTMLQNEPNPFSEITNIAYSLPENGQVAFKLFDISGKVLMSSNEQKSKGQHVMKVNANEINVDGVLYYQLEFNGQQITKKMILID</sequence>
<evidence type="ECO:0000313" key="3">
    <source>
        <dbReference type="Proteomes" id="UP001156666"/>
    </source>
</evidence>
<dbReference type="CDD" id="cd14252">
    <property type="entry name" value="Dockerin_like"/>
    <property type="match status" value="1"/>
</dbReference>
<protein>
    <recommendedName>
        <fullName evidence="1">Dockerin domain-containing protein</fullName>
    </recommendedName>
</protein>
<keyword evidence="3" id="KW-1185">Reference proteome</keyword>
<dbReference type="InterPro" id="IPR002105">
    <property type="entry name" value="Dockerin_1_rpt"/>
</dbReference>
<gene>
    <name evidence="2" type="ORF">GCM10007940_14940</name>
</gene>
<dbReference type="GO" id="GO:0004553">
    <property type="term" value="F:hydrolase activity, hydrolyzing O-glycosyl compounds"/>
    <property type="evidence" value="ECO:0007669"/>
    <property type="project" value="InterPro"/>
</dbReference>
<evidence type="ECO:0000259" key="1">
    <source>
        <dbReference type="PROSITE" id="PS51766"/>
    </source>
</evidence>
<proteinExistence type="predicted"/>
<evidence type="ECO:0000313" key="2">
    <source>
        <dbReference type="EMBL" id="GLR16879.1"/>
    </source>
</evidence>
<dbReference type="NCBIfam" id="TIGR04183">
    <property type="entry name" value="Por_Secre_tail"/>
    <property type="match status" value="1"/>
</dbReference>
<dbReference type="Proteomes" id="UP001156666">
    <property type="component" value="Unassembled WGS sequence"/>
</dbReference>
<dbReference type="PROSITE" id="PS51766">
    <property type="entry name" value="DOCKERIN"/>
    <property type="match status" value="1"/>
</dbReference>
<dbReference type="InterPro" id="IPR036439">
    <property type="entry name" value="Dockerin_dom_sf"/>
</dbReference>
<feature type="domain" description="Dockerin" evidence="1">
    <location>
        <begin position="1348"/>
        <end position="1419"/>
    </location>
</feature>
<reference evidence="2" key="1">
    <citation type="journal article" date="2014" name="Int. J. Syst. Evol. Microbiol.">
        <title>Complete genome sequence of Corynebacterium casei LMG S-19264T (=DSM 44701T), isolated from a smear-ripened cheese.</title>
        <authorList>
            <consortium name="US DOE Joint Genome Institute (JGI-PGF)"/>
            <person name="Walter F."/>
            <person name="Albersmeier A."/>
            <person name="Kalinowski J."/>
            <person name="Ruckert C."/>
        </authorList>
    </citation>
    <scope>NUCLEOTIDE SEQUENCE</scope>
    <source>
        <strain evidence="2">NBRC 108769</strain>
    </source>
</reference>
<dbReference type="InterPro" id="IPR026444">
    <property type="entry name" value="Secre_tail"/>
</dbReference>
<dbReference type="GO" id="GO:0030246">
    <property type="term" value="F:carbohydrate binding"/>
    <property type="evidence" value="ECO:0007669"/>
    <property type="project" value="InterPro"/>
</dbReference>
<dbReference type="SUPFAM" id="SSF63446">
    <property type="entry name" value="Type I dockerin domain"/>
    <property type="match status" value="1"/>
</dbReference>
<dbReference type="InterPro" id="IPR008965">
    <property type="entry name" value="CBM2/CBM3_carb-bd_dom_sf"/>
</dbReference>
<dbReference type="CDD" id="cd08547">
    <property type="entry name" value="Type_II_cohesin"/>
    <property type="match status" value="1"/>
</dbReference>
<accession>A0AA37SNQ4</accession>
<dbReference type="SUPFAM" id="SSF49384">
    <property type="entry name" value="Carbohydrate-binding domain"/>
    <property type="match status" value="1"/>
</dbReference>
<dbReference type="Gene3D" id="2.60.40.680">
    <property type="match status" value="1"/>
</dbReference>
<dbReference type="EMBL" id="BSOH01000007">
    <property type="protein sequence ID" value="GLR16879.1"/>
    <property type="molecule type" value="Genomic_DNA"/>
</dbReference>
<dbReference type="GO" id="GO:0000272">
    <property type="term" value="P:polysaccharide catabolic process"/>
    <property type="evidence" value="ECO:0007669"/>
    <property type="project" value="InterPro"/>
</dbReference>
<dbReference type="Pfam" id="PF00404">
    <property type="entry name" value="Dockerin_1"/>
    <property type="match status" value="1"/>
</dbReference>
<name>A0AA37SNQ4_9BACT</name>
<comment type="caution">
    <text evidence="2">The sequence shown here is derived from an EMBL/GenBank/DDBJ whole genome shotgun (WGS) entry which is preliminary data.</text>
</comment>
<dbReference type="RefSeq" id="WP_235290940.1">
    <property type="nucleotide sequence ID" value="NZ_BSOH01000007.1"/>
</dbReference>
<reference evidence="2" key="2">
    <citation type="submission" date="2023-01" db="EMBL/GenBank/DDBJ databases">
        <title>Draft genome sequence of Portibacter lacus strain NBRC 108769.</title>
        <authorList>
            <person name="Sun Q."/>
            <person name="Mori K."/>
        </authorList>
    </citation>
    <scope>NUCLEOTIDE SEQUENCE</scope>
    <source>
        <strain evidence="2">NBRC 108769</strain>
    </source>
</reference>
<organism evidence="2 3">
    <name type="scientific">Portibacter lacus</name>
    <dbReference type="NCBI Taxonomy" id="1099794"/>
    <lineage>
        <taxon>Bacteria</taxon>
        <taxon>Pseudomonadati</taxon>
        <taxon>Bacteroidota</taxon>
        <taxon>Saprospiria</taxon>
        <taxon>Saprospirales</taxon>
        <taxon>Haliscomenobacteraceae</taxon>
        <taxon>Portibacter</taxon>
    </lineage>
</organism>